<dbReference type="FunFam" id="3.40.50.720:FF:000261">
    <property type="entry name" value="NADPH-dependent 1-acyldihydroxyacetone phosphate reductase"/>
    <property type="match status" value="1"/>
</dbReference>
<dbReference type="InterPro" id="IPR036291">
    <property type="entry name" value="NAD(P)-bd_dom_sf"/>
</dbReference>
<organism evidence="5 6">
    <name type="scientific">Glonium stellatum</name>
    <dbReference type="NCBI Taxonomy" id="574774"/>
    <lineage>
        <taxon>Eukaryota</taxon>
        <taxon>Fungi</taxon>
        <taxon>Dikarya</taxon>
        <taxon>Ascomycota</taxon>
        <taxon>Pezizomycotina</taxon>
        <taxon>Dothideomycetes</taxon>
        <taxon>Pleosporomycetidae</taxon>
        <taxon>Gloniales</taxon>
        <taxon>Gloniaceae</taxon>
        <taxon>Glonium</taxon>
    </lineage>
</organism>
<dbReference type="GO" id="GO:0000140">
    <property type="term" value="F:acylglycerone-phosphate reductase (NADP+) activity"/>
    <property type="evidence" value="ECO:0007669"/>
    <property type="project" value="TreeGrafter"/>
</dbReference>
<evidence type="ECO:0000256" key="2">
    <source>
        <dbReference type="ARBA" id="ARBA00022857"/>
    </source>
</evidence>
<dbReference type="GO" id="GO:0019433">
    <property type="term" value="P:triglyceride catabolic process"/>
    <property type="evidence" value="ECO:0007669"/>
    <property type="project" value="TreeGrafter"/>
</dbReference>
<dbReference type="InterPro" id="IPR020904">
    <property type="entry name" value="Sc_DH/Rdtase_CS"/>
</dbReference>
<dbReference type="PANTHER" id="PTHR44169:SF6">
    <property type="entry name" value="NADPH-DEPENDENT 1-ACYLDIHYDROXYACETONE PHOSPHATE REDUCTASE"/>
    <property type="match status" value="1"/>
</dbReference>
<dbReference type="OrthoDB" id="2102561at2759"/>
<name>A0A8E2FCL4_9PEZI</name>
<comment type="similarity">
    <text evidence="1 4">Belongs to the short-chain dehydrogenases/reductases (SDR) family.</text>
</comment>
<proteinExistence type="inferred from homology"/>
<dbReference type="Pfam" id="PF00106">
    <property type="entry name" value="adh_short"/>
    <property type="match status" value="1"/>
</dbReference>
<evidence type="ECO:0000256" key="4">
    <source>
        <dbReference type="RuleBase" id="RU000363"/>
    </source>
</evidence>
<dbReference type="PROSITE" id="PS00061">
    <property type="entry name" value="ADH_SHORT"/>
    <property type="match status" value="1"/>
</dbReference>
<dbReference type="EMBL" id="KV748546">
    <property type="protein sequence ID" value="OCL14686.1"/>
    <property type="molecule type" value="Genomic_DNA"/>
</dbReference>
<keyword evidence="6" id="KW-1185">Reference proteome</keyword>
<dbReference type="SUPFAM" id="SSF51735">
    <property type="entry name" value="NAD(P)-binding Rossmann-fold domains"/>
    <property type="match status" value="1"/>
</dbReference>
<dbReference type="Proteomes" id="UP000250140">
    <property type="component" value="Unassembled WGS sequence"/>
</dbReference>
<dbReference type="GO" id="GO:0005811">
    <property type="term" value="C:lipid droplet"/>
    <property type="evidence" value="ECO:0007669"/>
    <property type="project" value="TreeGrafter"/>
</dbReference>
<dbReference type="PRINTS" id="PR00081">
    <property type="entry name" value="GDHRDH"/>
</dbReference>
<evidence type="ECO:0000313" key="5">
    <source>
        <dbReference type="EMBL" id="OCL14686.1"/>
    </source>
</evidence>
<keyword evidence="3" id="KW-0560">Oxidoreductase</keyword>
<evidence type="ECO:0000256" key="3">
    <source>
        <dbReference type="ARBA" id="ARBA00023002"/>
    </source>
</evidence>
<sequence length="266" mass="29169">MADSRRKTVLITGCSPGGIGHALAREFSSKGLRVLATARKAETISDLIPQGIETLSLEVDKPESVRTVKKQVEELTGGQLDILVNNAGRNYTVPALDVDFDEVRATFEVNVFAVMRMCQEFAPLLIEARGTIVQIGSLAGIMPYVFGSTYNASKAALHAYTNTLRVELAPFGVKVVTIVTGGVKSNIARTERSLPPGSIYIPINAEYRRRLKHSQEAGMPNEDYARSVVSKVLGRSPPRWVWEGNMSWVVWFASSFLPMSIMVKVP</sequence>
<dbReference type="CDD" id="cd05374">
    <property type="entry name" value="17beta-HSD-like_SDR_c"/>
    <property type="match status" value="1"/>
</dbReference>
<keyword evidence="2" id="KW-0521">NADP</keyword>
<gene>
    <name evidence="5" type="ORF">AOQ84DRAFT_280488</name>
</gene>
<dbReference type="GO" id="GO:0004806">
    <property type="term" value="F:triacylglycerol lipase activity"/>
    <property type="evidence" value="ECO:0007669"/>
    <property type="project" value="TreeGrafter"/>
</dbReference>
<dbReference type="GO" id="GO:0006654">
    <property type="term" value="P:phosphatidic acid biosynthetic process"/>
    <property type="evidence" value="ECO:0007669"/>
    <property type="project" value="TreeGrafter"/>
</dbReference>
<dbReference type="InterPro" id="IPR002347">
    <property type="entry name" value="SDR_fam"/>
</dbReference>
<reference evidence="5 6" key="1">
    <citation type="journal article" date="2016" name="Nat. Commun.">
        <title>Ectomycorrhizal ecology is imprinted in the genome of the dominant symbiotic fungus Cenococcum geophilum.</title>
        <authorList>
            <consortium name="DOE Joint Genome Institute"/>
            <person name="Peter M."/>
            <person name="Kohler A."/>
            <person name="Ohm R.A."/>
            <person name="Kuo A."/>
            <person name="Krutzmann J."/>
            <person name="Morin E."/>
            <person name="Arend M."/>
            <person name="Barry K.W."/>
            <person name="Binder M."/>
            <person name="Choi C."/>
            <person name="Clum A."/>
            <person name="Copeland A."/>
            <person name="Grisel N."/>
            <person name="Haridas S."/>
            <person name="Kipfer T."/>
            <person name="LaButti K."/>
            <person name="Lindquist E."/>
            <person name="Lipzen A."/>
            <person name="Maire R."/>
            <person name="Meier B."/>
            <person name="Mihaltcheva S."/>
            <person name="Molinier V."/>
            <person name="Murat C."/>
            <person name="Poggeler S."/>
            <person name="Quandt C.A."/>
            <person name="Sperisen C."/>
            <person name="Tritt A."/>
            <person name="Tisserant E."/>
            <person name="Crous P.W."/>
            <person name="Henrissat B."/>
            <person name="Nehls U."/>
            <person name="Egli S."/>
            <person name="Spatafora J.W."/>
            <person name="Grigoriev I.V."/>
            <person name="Martin F.M."/>
        </authorList>
    </citation>
    <scope>NUCLEOTIDE SEQUENCE [LARGE SCALE GENOMIC DNA]</scope>
    <source>
        <strain evidence="5 6">CBS 207.34</strain>
    </source>
</reference>
<accession>A0A8E2FCL4</accession>
<dbReference type="AlphaFoldDB" id="A0A8E2FCL4"/>
<evidence type="ECO:0000256" key="1">
    <source>
        <dbReference type="ARBA" id="ARBA00006484"/>
    </source>
</evidence>
<evidence type="ECO:0000313" key="6">
    <source>
        <dbReference type="Proteomes" id="UP000250140"/>
    </source>
</evidence>
<protein>
    <submittedName>
        <fullName evidence="5">NAD(P)-binding protein</fullName>
    </submittedName>
</protein>
<dbReference type="PANTHER" id="PTHR44169">
    <property type="entry name" value="NADPH-DEPENDENT 1-ACYLDIHYDROXYACETONE PHOSPHATE REDUCTASE"/>
    <property type="match status" value="1"/>
</dbReference>
<dbReference type="Gene3D" id="3.40.50.720">
    <property type="entry name" value="NAD(P)-binding Rossmann-like Domain"/>
    <property type="match status" value="1"/>
</dbReference>
<dbReference type="GO" id="GO:0005783">
    <property type="term" value="C:endoplasmic reticulum"/>
    <property type="evidence" value="ECO:0007669"/>
    <property type="project" value="TreeGrafter"/>
</dbReference>
<dbReference type="PRINTS" id="PR00080">
    <property type="entry name" value="SDRFAMILY"/>
</dbReference>